<dbReference type="SMART" id="SM00387">
    <property type="entry name" value="HATPase_c"/>
    <property type="match status" value="1"/>
</dbReference>
<evidence type="ECO:0000256" key="5">
    <source>
        <dbReference type="ARBA" id="ARBA00022679"/>
    </source>
</evidence>
<dbReference type="InterPro" id="IPR005467">
    <property type="entry name" value="His_kinase_dom"/>
</dbReference>
<dbReference type="InterPro" id="IPR050736">
    <property type="entry name" value="Sensor_HK_Regulatory"/>
</dbReference>
<gene>
    <name evidence="12" type="ORF">KDA27_05785</name>
</gene>
<dbReference type="GO" id="GO:0000155">
    <property type="term" value="F:phosphorelay sensor kinase activity"/>
    <property type="evidence" value="ECO:0007669"/>
    <property type="project" value="InterPro"/>
</dbReference>
<feature type="compositionally biased region" description="Polar residues" evidence="8">
    <location>
        <begin position="19"/>
        <end position="30"/>
    </location>
</feature>
<reference evidence="12" key="1">
    <citation type="submission" date="2020-04" db="EMBL/GenBank/DDBJ databases">
        <authorList>
            <person name="Zhang T."/>
        </authorList>
    </citation>
    <scope>NUCLEOTIDE SEQUENCE</scope>
    <source>
        <strain evidence="12">HKST-UBA02</strain>
    </source>
</reference>
<proteinExistence type="predicted"/>
<dbReference type="PROSITE" id="PS50109">
    <property type="entry name" value="HIS_KIN"/>
    <property type="match status" value="1"/>
</dbReference>
<dbReference type="EMBL" id="JAGQHS010000019">
    <property type="protein sequence ID" value="MCA9755294.1"/>
    <property type="molecule type" value="Genomic_DNA"/>
</dbReference>
<protein>
    <recommendedName>
        <fullName evidence="3">histidine kinase</fullName>
        <ecNumber evidence="3">2.7.13.3</ecNumber>
    </recommendedName>
</protein>
<evidence type="ECO:0000259" key="11">
    <source>
        <dbReference type="PROSITE" id="PS50885"/>
    </source>
</evidence>
<keyword evidence="6" id="KW-0418">Kinase</keyword>
<dbReference type="SMART" id="SM00304">
    <property type="entry name" value="HAMP"/>
    <property type="match status" value="1"/>
</dbReference>
<dbReference type="Gene3D" id="1.10.287.130">
    <property type="match status" value="1"/>
</dbReference>
<comment type="subcellular location">
    <subcellularLocation>
        <location evidence="2">Membrane</location>
    </subcellularLocation>
</comment>
<keyword evidence="5" id="KW-0808">Transferase</keyword>
<dbReference type="CDD" id="cd00082">
    <property type="entry name" value="HisKA"/>
    <property type="match status" value="1"/>
</dbReference>
<dbReference type="InterPro" id="IPR004358">
    <property type="entry name" value="Sig_transdc_His_kin-like_C"/>
</dbReference>
<evidence type="ECO:0000256" key="3">
    <source>
        <dbReference type="ARBA" id="ARBA00012438"/>
    </source>
</evidence>
<dbReference type="CDD" id="cd00075">
    <property type="entry name" value="HATPase"/>
    <property type="match status" value="1"/>
</dbReference>
<keyword evidence="7" id="KW-0902">Two-component regulatory system</keyword>
<evidence type="ECO:0000256" key="7">
    <source>
        <dbReference type="ARBA" id="ARBA00023012"/>
    </source>
</evidence>
<evidence type="ECO:0000256" key="8">
    <source>
        <dbReference type="SAM" id="MobiDB-lite"/>
    </source>
</evidence>
<keyword evidence="4" id="KW-0597">Phosphoprotein</keyword>
<dbReference type="Pfam" id="PF00672">
    <property type="entry name" value="HAMP"/>
    <property type="match status" value="1"/>
</dbReference>
<dbReference type="Gene3D" id="3.30.565.10">
    <property type="entry name" value="Histidine kinase-like ATPase, C-terminal domain"/>
    <property type="match status" value="1"/>
</dbReference>
<accession>A0A956NE76</accession>
<dbReference type="PROSITE" id="PS50885">
    <property type="entry name" value="HAMP"/>
    <property type="match status" value="1"/>
</dbReference>
<keyword evidence="9" id="KW-1133">Transmembrane helix</keyword>
<comment type="catalytic activity">
    <reaction evidence="1">
        <text>ATP + protein L-histidine = ADP + protein N-phospho-L-histidine.</text>
        <dbReference type="EC" id="2.7.13.3"/>
    </reaction>
</comment>
<dbReference type="InterPro" id="IPR036890">
    <property type="entry name" value="HATPase_C_sf"/>
</dbReference>
<dbReference type="EC" id="2.7.13.3" evidence="3"/>
<dbReference type="SMART" id="SM00388">
    <property type="entry name" value="HisKA"/>
    <property type="match status" value="1"/>
</dbReference>
<dbReference type="PRINTS" id="PR00344">
    <property type="entry name" value="BCTRLSENSOR"/>
</dbReference>
<dbReference type="PANTHER" id="PTHR43711">
    <property type="entry name" value="TWO-COMPONENT HISTIDINE KINASE"/>
    <property type="match status" value="1"/>
</dbReference>
<dbReference type="InterPro" id="IPR003594">
    <property type="entry name" value="HATPase_dom"/>
</dbReference>
<dbReference type="Gene3D" id="1.10.8.500">
    <property type="entry name" value="HAMP domain in histidine kinase"/>
    <property type="match status" value="1"/>
</dbReference>
<name>A0A956NE76_UNCEI</name>
<evidence type="ECO:0000256" key="4">
    <source>
        <dbReference type="ARBA" id="ARBA00022553"/>
    </source>
</evidence>
<dbReference type="SUPFAM" id="SSF55874">
    <property type="entry name" value="ATPase domain of HSP90 chaperone/DNA topoisomerase II/histidine kinase"/>
    <property type="match status" value="1"/>
</dbReference>
<reference evidence="12" key="2">
    <citation type="journal article" date="2021" name="Microbiome">
        <title>Successional dynamics and alternative stable states in a saline activated sludge microbial community over 9 years.</title>
        <authorList>
            <person name="Wang Y."/>
            <person name="Ye J."/>
            <person name="Ju F."/>
            <person name="Liu L."/>
            <person name="Boyd J.A."/>
            <person name="Deng Y."/>
            <person name="Parks D.H."/>
            <person name="Jiang X."/>
            <person name="Yin X."/>
            <person name="Woodcroft B.J."/>
            <person name="Tyson G.W."/>
            <person name="Hugenholtz P."/>
            <person name="Polz M.F."/>
            <person name="Zhang T."/>
        </authorList>
    </citation>
    <scope>NUCLEOTIDE SEQUENCE</scope>
    <source>
        <strain evidence="12">HKST-UBA02</strain>
    </source>
</reference>
<keyword evidence="9" id="KW-0812">Transmembrane</keyword>
<feature type="transmembrane region" description="Helical" evidence="9">
    <location>
        <begin position="42"/>
        <end position="61"/>
    </location>
</feature>
<evidence type="ECO:0000313" key="12">
    <source>
        <dbReference type="EMBL" id="MCA9755294.1"/>
    </source>
</evidence>
<sequence length="620" mass="68229">MDPRPRLEKEPKRDGHTPLRSSGAPSVTTLSGEVKPRLARRILALTLVPILLAIGVSVALVDRQVRTLTEAEIQEQLWVARTLALDLLSSREQELLTQGWIVARDPKFFAMLASIGIERDASYRRTLEDIAIQFAATLDSDRLEILDDSGVVQAQFEPRRSAYGLPVVPRNASTEVDIVSALQGGPTVGLTRAEAGTLIQTATVPVWVGDRIVGVLRHGRRIDTELLGKIRSLTRCEIAFRCGDDIAASTLLDPGTSHIDVTEQLATLQGDSVSVSLYRSIVPEEKFLASLRTKLAIIGLGVIVISLLGARAVVRRLTGPVHTLVRAAIRLERGEPDSEIDIRTGDELEYLGRRFGEMRSTLRNQIESLRELDRMKSTFLTIASHELRTPATIIQGNVELLEYLPQPDDEQFPEVIDGLRRGVARLHSVLERIGDMALLDSEKMRLSMRRFDGRELLPELSTWWNRSKQERALDFTVHAPADPVPLHADAGRLRQAIQNLLHNTFRFTPDGGTVRLSLEVHGKIGRFVVEDDGIGVPSEHRESIFEAFYEARDVLGHRSGDTEFGSAGLGLGLALSRSIAHAHDGTIAYEPVPAGGSRFVIEIPLANTGESVLETGEIAA</sequence>
<organism evidence="12 13">
    <name type="scientific">Eiseniibacteriota bacterium</name>
    <dbReference type="NCBI Taxonomy" id="2212470"/>
    <lineage>
        <taxon>Bacteria</taxon>
        <taxon>Candidatus Eiseniibacteriota</taxon>
    </lineage>
</organism>
<keyword evidence="9" id="KW-0472">Membrane</keyword>
<feature type="domain" description="HAMP" evidence="11">
    <location>
        <begin position="315"/>
        <end position="367"/>
    </location>
</feature>
<dbReference type="GO" id="GO:0016020">
    <property type="term" value="C:membrane"/>
    <property type="evidence" value="ECO:0007669"/>
    <property type="project" value="UniProtKB-SubCell"/>
</dbReference>
<evidence type="ECO:0000256" key="6">
    <source>
        <dbReference type="ARBA" id="ARBA00022777"/>
    </source>
</evidence>
<evidence type="ECO:0000259" key="10">
    <source>
        <dbReference type="PROSITE" id="PS50109"/>
    </source>
</evidence>
<dbReference type="Pfam" id="PF00512">
    <property type="entry name" value="HisKA"/>
    <property type="match status" value="1"/>
</dbReference>
<evidence type="ECO:0000313" key="13">
    <source>
        <dbReference type="Proteomes" id="UP000739538"/>
    </source>
</evidence>
<evidence type="ECO:0000256" key="2">
    <source>
        <dbReference type="ARBA" id="ARBA00004370"/>
    </source>
</evidence>
<evidence type="ECO:0000256" key="1">
    <source>
        <dbReference type="ARBA" id="ARBA00000085"/>
    </source>
</evidence>
<evidence type="ECO:0000256" key="9">
    <source>
        <dbReference type="SAM" id="Phobius"/>
    </source>
</evidence>
<dbReference type="SUPFAM" id="SSF158472">
    <property type="entry name" value="HAMP domain-like"/>
    <property type="match status" value="1"/>
</dbReference>
<dbReference type="PANTHER" id="PTHR43711:SF1">
    <property type="entry name" value="HISTIDINE KINASE 1"/>
    <property type="match status" value="1"/>
</dbReference>
<dbReference type="SUPFAM" id="SSF47384">
    <property type="entry name" value="Homodimeric domain of signal transducing histidine kinase"/>
    <property type="match status" value="1"/>
</dbReference>
<dbReference type="InterPro" id="IPR003660">
    <property type="entry name" value="HAMP_dom"/>
</dbReference>
<dbReference type="InterPro" id="IPR036097">
    <property type="entry name" value="HisK_dim/P_sf"/>
</dbReference>
<dbReference type="InterPro" id="IPR003661">
    <property type="entry name" value="HisK_dim/P_dom"/>
</dbReference>
<dbReference type="AlphaFoldDB" id="A0A956NE76"/>
<feature type="region of interest" description="Disordered" evidence="8">
    <location>
        <begin position="1"/>
        <end position="30"/>
    </location>
</feature>
<dbReference type="Proteomes" id="UP000739538">
    <property type="component" value="Unassembled WGS sequence"/>
</dbReference>
<dbReference type="CDD" id="cd06225">
    <property type="entry name" value="HAMP"/>
    <property type="match status" value="1"/>
</dbReference>
<comment type="caution">
    <text evidence="12">The sequence shown here is derived from an EMBL/GenBank/DDBJ whole genome shotgun (WGS) entry which is preliminary data.</text>
</comment>
<feature type="transmembrane region" description="Helical" evidence="9">
    <location>
        <begin position="295"/>
        <end position="314"/>
    </location>
</feature>
<feature type="compositionally biased region" description="Basic and acidic residues" evidence="8">
    <location>
        <begin position="1"/>
        <end position="17"/>
    </location>
</feature>
<dbReference type="Pfam" id="PF02518">
    <property type="entry name" value="HATPase_c"/>
    <property type="match status" value="1"/>
</dbReference>
<feature type="domain" description="Histidine kinase" evidence="10">
    <location>
        <begin position="382"/>
        <end position="607"/>
    </location>
</feature>